<feature type="transmembrane region" description="Helical" evidence="8">
    <location>
        <begin position="85"/>
        <end position="102"/>
    </location>
</feature>
<evidence type="ECO:0000313" key="11">
    <source>
        <dbReference type="Proteomes" id="UP000241762"/>
    </source>
</evidence>
<protein>
    <submittedName>
        <fullName evidence="10">AmpG protein</fullName>
    </submittedName>
</protein>
<feature type="transmembrane region" description="Helical" evidence="8">
    <location>
        <begin position="147"/>
        <end position="173"/>
    </location>
</feature>
<accession>A0A2P1P6T6</accession>
<dbReference type="PROSITE" id="PS50850">
    <property type="entry name" value="MFS"/>
    <property type="match status" value="1"/>
</dbReference>
<evidence type="ECO:0000256" key="7">
    <source>
        <dbReference type="ARBA" id="ARBA00023136"/>
    </source>
</evidence>
<dbReference type="InterPro" id="IPR020846">
    <property type="entry name" value="MFS_dom"/>
</dbReference>
<dbReference type="KEGG" id="ptc:phytr_200"/>
<feature type="transmembrane region" description="Helical" evidence="8">
    <location>
        <begin position="295"/>
        <end position="316"/>
    </location>
</feature>
<feature type="transmembrane region" description="Helical" evidence="8">
    <location>
        <begin position="322"/>
        <end position="348"/>
    </location>
</feature>
<evidence type="ECO:0000256" key="8">
    <source>
        <dbReference type="SAM" id="Phobius"/>
    </source>
</evidence>
<dbReference type="PANTHER" id="PTHR12778">
    <property type="entry name" value="SOLUTE CARRIER FAMILY 33 ACETYL-COA TRANSPORTER -RELATED"/>
    <property type="match status" value="1"/>
</dbReference>
<evidence type="ECO:0000256" key="1">
    <source>
        <dbReference type="ARBA" id="ARBA00004429"/>
    </source>
</evidence>
<evidence type="ECO:0000256" key="5">
    <source>
        <dbReference type="ARBA" id="ARBA00022692"/>
    </source>
</evidence>
<sequence length="416" mass="46282">MFIKIKNFAHFKVQVAILLIAISCGLSLVLSTCMLNFWLAKEQIAHSTISLFALINLPYCINFLWAPLIDKSNLPYLTKKMGHTLAWIFVLQIILAACVFVLGCSRPDKNLNEVAVLAFTIALLSSTYSSLANALRSEILKPKDQGAISGIYIFGYRTGMLIGGSGGIYASIHITWQDIYKLSAVLIFLIALVLPKLLGRISQARENTSESRKIKLQDILKPIGSTLFISIIFLFLILYRIPDNFITVMINPFLLDIGFTEAKISIGSMLYSSVGVMSGGILGGYLMRKVNIVQALWYFGLIHCIAHLFFILLSIVDNNLTLYLFTSVFEGVTGGMAMTAYISFITAICKGEYRATQQALFSSVMGISRSVLPMVAGFLVMHLGWTSFFMLSTFISAISLCLLFVMRQKFWHHIYG</sequence>
<dbReference type="GO" id="GO:0022857">
    <property type="term" value="F:transmembrane transporter activity"/>
    <property type="evidence" value="ECO:0007669"/>
    <property type="project" value="InterPro"/>
</dbReference>
<feature type="domain" description="Major facilitator superfamily (MFS) profile" evidence="9">
    <location>
        <begin position="219"/>
        <end position="416"/>
    </location>
</feature>
<evidence type="ECO:0000313" key="10">
    <source>
        <dbReference type="EMBL" id="AVP86983.1"/>
    </source>
</evidence>
<evidence type="ECO:0000256" key="4">
    <source>
        <dbReference type="ARBA" id="ARBA00022519"/>
    </source>
</evidence>
<comment type="subcellular location">
    <subcellularLocation>
        <location evidence="1">Cell inner membrane</location>
        <topology evidence="1">Multi-pass membrane protein</topology>
    </subcellularLocation>
</comment>
<feature type="transmembrane region" description="Helical" evidence="8">
    <location>
        <begin position="15"/>
        <end position="38"/>
    </location>
</feature>
<feature type="transmembrane region" description="Helical" evidence="8">
    <location>
        <begin position="219"/>
        <end position="242"/>
    </location>
</feature>
<dbReference type="AlphaFoldDB" id="A0A2P1P6T6"/>
<comment type="similarity">
    <text evidence="2">Belongs to the major facilitator superfamily.</text>
</comment>
<dbReference type="EMBL" id="CP027845">
    <property type="protein sequence ID" value="AVP86983.1"/>
    <property type="molecule type" value="Genomic_DNA"/>
</dbReference>
<gene>
    <name evidence="10" type="ORF">phytr_200</name>
</gene>
<keyword evidence="11" id="KW-1185">Reference proteome</keyword>
<feature type="transmembrane region" description="Helical" evidence="8">
    <location>
        <begin position="114"/>
        <end position="135"/>
    </location>
</feature>
<dbReference type="OrthoDB" id="9787815at2"/>
<keyword evidence="3" id="KW-0813">Transport</keyword>
<evidence type="ECO:0000256" key="3">
    <source>
        <dbReference type="ARBA" id="ARBA00022448"/>
    </source>
</evidence>
<dbReference type="InterPro" id="IPR011701">
    <property type="entry name" value="MFS"/>
</dbReference>
<dbReference type="SUPFAM" id="SSF103473">
    <property type="entry name" value="MFS general substrate transporter"/>
    <property type="match status" value="1"/>
</dbReference>
<dbReference type="Pfam" id="PF07690">
    <property type="entry name" value="MFS_1"/>
    <property type="match status" value="1"/>
</dbReference>
<evidence type="ECO:0000256" key="2">
    <source>
        <dbReference type="ARBA" id="ARBA00008335"/>
    </source>
</evidence>
<keyword evidence="4" id="KW-0997">Cell inner membrane</keyword>
<evidence type="ECO:0000256" key="6">
    <source>
        <dbReference type="ARBA" id="ARBA00022989"/>
    </source>
</evidence>
<dbReference type="InterPro" id="IPR004752">
    <property type="entry name" value="AmpG_permease/AT-1"/>
</dbReference>
<keyword evidence="6 8" id="KW-1133">Transmembrane helix</keyword>
<reference evidence="10 11" key="1">
    <citation type="submission" date="2018-03" db="EMBL/GenBank/DDBJ databases">
        <title>A gene transfer event suggests a long-term partnership between eustigmatophyte algae and a novel lineage of endosymbiotic bacteria.</title>
        <authorList>
            <person name="Yurchenko T."/>
            <person name="Sevcikova T."/>
            <person name="Pribyl P."/>
            <person name="El Karkouri K."/>
            <person name="Klimes V."/>
            <person name="Amaral R."/>
            <person name="Zbrankova V."/>
            <person name="Kim E."/>
            <person name="Raoult D."/>
            <person name="Santos L.M.A."/>
            <person name="Elias M."/>
        </authorList>
    </citation>
    <scope>NUCLEOTIDE SEQUENCE [LARGE SCALE GENOMIC DNA]</scope>
    <source>
        <strain evidence="10">CCALA 838</strain>
    </source>
</reference>
<dbReference type="PROSITE" id="PS51257">
    <property type="entry name" value="PROKAR_LIPOPROTEIN"/>
    <property type="match status" value="1"/>
</dbReference>
<dbReference type="Proteomes" id="UP000241762">
    <property type="component" value="Chromosome"/>
</dbReference>
<dbReference type="RefSeq" id="WP_106873862.1">
    <property type="nucleotide sequence ID" value="NZ_CP027845.1"/>
</dbReference>
<dbReference type="InterPro" id="IPR036259">
    <property type="entry name" value="MFS_trans_sf"/>
</dbReference>
<keyword evidence="7 8" id="KW-0472">Membrane</keyword>
<dbReference type="GO" id="GO:0005886">
    <property type="term" value="C:plasma membrane"/>
    <property type="evidence" value="ECO:0007669"/>
    <property type="project" value="UniProtKB-SubCell"/>
</dbReference>
<feature type="transmembrane region" description="Helical" evidence="8">
    <location>
        <begin position="262"/>
        <end position="283"/>
    </location>
</feature>
<name>A0A2P1P6T6_9RICK</name>
<feature type="transmembrane region" description="Helical" evidence="8">
    <location>
        <begin position="179"/>
        <end position="198"/>
    </location>
</feature>
<dbReference type="PANTHER" id="PTHR12778:SF10">
    <property type="entry name" value="MAJOR FACILITATOR SUPERFAMILY DOMAIN-CONTAINING PROTEIN 3"/>
    <property type="match status" value="1"/>
</dbReference>
<dbReference type="Gene3D" id="1.20.1250.20">
    <property type="entry name" value="MFS general substrate transporter like domains"/>
    <property type="match status" value="2"/>
</dbReference>
<feature type="transmembrane region" description="Helical" evidence="8">
    <location>
        <begin position="387"/>
        <end position="406"/>
    </location>
</feature>
<evidence type="ECO:0000259" key="9">
    <source>
        <dbReference type="PROSITE" id="PS50850"/>
    </source>
</evidence>
<keyword evidence="5 8" id="KW-0812">Transmembrane</keyword>
<proteinExistence type="inferred from homology"/>
<feature type="transmembrane region" description="Helical" evidence="8">
    <location>
        <begin position="44"/>
        <end position="65"/>
    </location>
</feature>
<keyword evidence="4" id="KW-1003">Cell membrane</keyword>
<organism evidence="10 11">
    <name type="scientific">Candidatus Phycorickettsia trachydisci</name>
    <dbReference type="NCBI Taxonomy" id="2115978"/>
    <lineage>
        <taxon>Bacteria</taxon>
        <taxon>Pseudomonadati</taxon>
        <taxon>Pseudomonadota</taxon>
        <taxon>Alphaproteobacteria</taxon>
        <taxon>Rickettsiales</taxon>
        <taxon>Rickettsiaceae</taxon>
        <taxon>Candidatus Phycorickettsia</taxon>
    </lineage>
</organism>